<name>A0A8S5NVJ5_9CAUD</name>
<reference evidence="2" key="1">
    <citation type="journal article" date="2021" name="Proc. Natl. Acad. Sci. U.S.A.">
        <title>A Catalog of Tens of Thousands of Viruses from Human Metagenomes Reveals Hidden Associations with Chronic Diseases.</title>
        <authorList>
            <person name="Tisza M.J."/>
            <person name="Buck C.B."/>
        </authorList>
    </citation>
    <scope>NUCLEOTIDE SEQUENCE</scope>
    <source>
        <strain evidence="2">Ctiu99</strain>
    </source>
</reference>
<dbReference type="InterPro" id="IPR001387">
    <property type="entry name" value="Cro/C1-type_HTH"/>
</dbReference>
<dbReference type="SMART" id="SM00530">
    <property type="entry name" value="HTH_XRE"/>
    <property type="match status" value="1"/>
</dbReference>
<dbReference type="Gene3D" id="1.10.260.40">
    <property type="entry name" value="lambda repressor-like DNA-binding domains"/>
    <property type="match status" value="1"/>
</dbReference>
<evidence type="ECO:0000259" key="1">
    <source>
        <dbReference type="PROSITE" id="PS50943"/>
    </source>
</evidence>
<proteinExistence type="predicted"/>
<dbReference type="InterPro" id="IPR010982">
    <property type="entry name" value="Lambda_DNA-bd_dom_sf"/>
</dbReference>
<organism evidence="2">
    <name type="scientific">Myoviridae sp. ctiu99</name>
    <dbReference type="NCBI Taxonomy" id="2825158"/>
    <lineage>
        <taxon>Viruses</taxon>
        <taxon>Duplodnaviria</taxon>
        <taxon>Heunggongvirae</taxon>
        <taxon>Uroviricota</taxon>
        <taxon>Caudoviricetes</taxon>
    </lineage>
</organism>
<dbReference type="EMBL" id="BK015257">
    <property type="protein sequence ID" value="DAD98226.1"/>
    <property type="molecule type" value="Genomic_DNA"/>
</dbReference>
<sequence>MKMTLEAARINAGYTQIEAAKLFGIHYQTLARLEEDSSKMPYEFIRKIPQIYGVPVDNIYFGLKNEFIRFIRGEALNYSS</sequence>
<dbReference type="GO" id="GO:0003677">
    <property type="term" value="F:DNA binding"/>
    <property type="evidence" value="ECO:0007669"/>
    <property type="project" value="InterPro"/>
</dbReference>
<dbReference type="SUPFAM" id="SSF47413">
    <property type="entry name" value="lambda repressor-like DNA-binding domains"/>
    <property type="match status" value="1"/>
</dbReference>
<dbReference type="PROSITE" id="PS50943">
    <property type="entry name" value="HTH_CROC1"/>
    <property type="match status" value="1"/>
</dbReference>
<protein>
    <submittedName>
        <fullName evidence="2">Helix-turn-helix domain protein</fullName>
    </submittedName>
</protein>
<evidence type="ECO:0000313" key="2">
    <source>
        <dbReference type="EMBL" id="DAD98226.1"/>
    </source>
</evidence>
<dbReference type="Pfam" id="PF01381">
    <property type="entry name" value="HTH_3"/>
    <property type="match status" value="1"/>
</dbReference>
<feature type="domain" description="HTH cro/C1-type" evidence="1">
    <location>
        <begin position="5"/>
        <end position="59"/>
    </location>
</feature>
<dbReference type="CDD" id="cd00093">
    <property type="entry name" value="HTH_XRE"/>
    <property type="match status" value="1"/>
</dbReference>
<accession>A0A8S5NVJ5</accession>